<accession>V4CFB4</accession>
<evidence type="ECO:0000256" key="7">
    <source>
        <dbReference type="ARBA" id="ARBA00023034"/>
    </source>
</evidence>
<dbReference type="GO" id="GO:0061355">
    <property type="term" value="P:Wnt protein secretion"/>
    <property type="evidence" value="ECO:0007669"/>
    <property type="project" value="TreeGrafter"/>
</dbReference>
<evidence type="ECO:0000259" key="10">
    <source>
        <dbReference type="Pfam" id="PF06664"/>
    </source>
</evidence>
<evidence type="ECO:0000256" key="8">
    <source>
        <dbReference type="ARBA" id="ARBA00023136"/>
    </source>
</evidence>
<feature type="transmembrane region" description="Helical" evidence="9">
    <location>
        <begin position="311"/>
        <end position="333"/>
    </location>
</feature>
<dbReference type="Pfam" id="PF06664">
    <property type="entry name" value="WLS-like_TM"/>
    <property type="match status" value="1"/>
</dbReference>
<dbReference type="GO" id="GO:0000139">
    <property type="term" value="C:Golgi membrane"/>
    <property type="evidence" value="ECO:0007669"/>
    <property type="project" value="UniProtKB-SubCell"/>
</dbReference>
<dbReference type="GO" id="GO:0017147">
    <property type="term" value="F:Wnt-protein binding"/>
    <property type="evidence" value="ECO:0007669"/>
    <property type="project" value="InterPro"/>
</dbReference>
<keyword evidence="4" id="KW-0879">Wnt signaling pathway</keyword>
<dbReference type="AlphaFoldDB" id="V4CFB4"/>
<evidence type="ECO:0000313" key="12">
    <source>
        <dbReference type="EMBL" id="ESP00710.1"/>
    </source>
</evidence>
<evidence type="ECO:0000256" key="9">
    <source>
        <dbReference type="SAM" id="Phobius"/>
    </source>
</evidence>
<feature type="domain" description="Wntless-like transmembrane" evidence="10">
    <location>
        <begin position="232"/>
        <end position="516"/>
    </location>
</feature>
<dbReference type="OMA" id="RCVFRNI"/>
<feature type="transmembrane region" description="Helical" evidence="9">
    <location>
        <begin position="444"/>
        <end position="473"/>
    </location>
</feature>
<protein>
    <recommendedName>
        <fullName evidence="14">Protein wntless</fullName>
    </recommendedName>
</protein>
<dbReference type="STRING" id="225164.V4CFB4"/>
<dbReference type="InterPro" id="IPR047843">
    <property type="entry name" value="WLS-like_TM"/>
</dbReference>
<evidence type="ECO:0000256" key="5">
    <source>
        <dbReference type="ARBA" id="ARBA00022692"/>
    </source>
</evidence>
<feature type="domain" description="Wntless GOLD" evidence="11">
    <location>
        <begin position="47"/>
        <end position="231"/>
    </location>
</feature>
<feature type="transmembrane region" description="Helical" evidence="9">
    <location>
        <begin position="238"/>
        <end position="258"/>
    </location>
</feature>
<keyword evidence="3" id="KW-0217">Developmental protein</keyword>
<evidence type="ECO:0000259" key="11">
    <source>
        <dbReference type="Pfam" id="PF21883"/>
    </source>
</evidence>
<keyword evidence="5 9" id="KW-0812">Transmembrane</keyword>
<gene>
    <name evidence="12" type="ORF">LOTGIDRAFT_112226</name>
</gene>
<dbReference type="GO" id="GO:0006886">
    <property type="term" value="P:intracellular protein transport"/>
    <property type="evidence" value="ECO:0007669"/>
    <property type="project" value="TreeGrafter"/>
</dbReference>
<feature type="transmembrane region" description="Helical" evidence="9">
    <location>
        <begin position="394"/>
        <end position="423"/>
    </location>
</feature>
<keyword evidence="8 9" id="KW-0472">Membrane</keyword>
<dbReference type="GO" id="GO:0016055">
    <property type="term" value="P:Wnt signaling pathway"/>
    <property type="evidence" value="ECO:0007669"/>
    <property type="project" value="UniProtKB-KW"/>
</dbReference>
<keyword evidence="6 9" id="KW-1133">Transmembrane helix</keyword>
<dbReference type="KEGG" id="lgi:LOTGIDRAFT_112226"/>
<comment type="subcellular location">
    <subcellularLocation>
        <location evidence="1">Golgi apparatus membrane</location>
        <topology evidence="1">Multi-pass membrane protein</topology>
    </subcellularLocation>
</comment>
<comment type="similarity">
    <text evidence="2">Belongs to the wntless family.</text>
</comment>
<dbReference type="PANTHER" id="PTHR13449:SF2">
    <property type="entry name" value="PROTEIN WNTLESS HOMOLOG"/>
    <property type="match status" value="1"/>
</dbReference>
<dbReference type="InterPro" id="IPR009551">
    <property type="entry name" value="Wntless"/>
</dbReference>
<dbReference type="Proteomes" id="UP000030746">
    <property type="component" value="Unassembled WGS sequence"/>
</dbReference>
<evidence type="ECO:0000313" key="13">
    <source>
        <dbReference type="Proteomes" id="UP000030746"/>
    </source>
</evidence>
<evidence type="ECO:0008006" key="14">
    <source>
        <dbReference type="Google" id="ProtNLM"/>
    </source>
</evidence>
<keyword evidence="7" id="KW-0333">Golgi apparatus</keyword>
<dbReference type="PANTHER" id="PTHR13449">
    <property type="entry name" value="INTEGRAL MEMBRANE PROTEIN GPR177"/>
    <property type="match status" value="1"/>
</dbReference>
<dbReference type="RefSeq" id="XP_009048829.1">
    <property type="nucleotide sequence ID" value="XM_009050581.1"/>
</dbReference>
<keyword evidence="13" id="KW-1185">Reference proteome</keyword>
<organism evidence="12 13">
    <name type="scientific">Lottia gigantea</name>
    <name type="common">Giant owl limpet</name>
    <dbReference type="NCBI Taxonomy" id="225164"/>
    <lineage>
        <taxon>Eukaryota</taxon>
        <taxon>Metazoa</taxon>
        <taxon>Spiralia</taxon>
        <taxon>Lophotrochozoa</taxon>
        <taxon>Mollusca</taxon>
        <taxon>Gastropoda</taxon>
        <taxon>Patellogastropoda</taxon>
        <taxon>Lottioidea</taxon>
        <taxon>Lottiidae</taxon>
        <taxon>Lottia</taxon>
    </lineage>
</organism>
<dbReference type="InterPro" id="IPR053936">
    <property type="entry name" value="WLS_GOLD"/>
</dbReference>
<evidence type="ECO:0000256" key="2">
    <source>
        <dbReference type="ARBA" id="ARBA00008148"/>
    </source>
</evidence>
<dbReference type="HOGENOM" id="CLU_022911_0_0_1"/>
<feature type="transmembrane region" description="Helical" evidence="9">
    <location>
        <begin position="354"/>
        <end position="374"/>
    </location>
</feature>
<feature type="transmembrane region" description="Helical" evidence="9">
    <location>
        <begin position="270"/>
        <end position="291"/>
    </location>
</feature>
<sequence>MGVVLKTWNIRKLSILAVTVFLLFIAFFLIGGLVAPAPSSVMNMLMTKCYDKHVYAHEKKWYIPRGLHACDQIDDLSNPMVIDKRIDANMVVFALWMPYPREGRQFSMSRWFQNMLTVLRMDIEHHSNNPLKANATMRMEVRLGYRNQQDNESDWKELISTQEDRPLRCDTDGVRKEEDDYYRCELLSFFELGSVHYDYYLINIHLPVYQPKDVNLGLGTIQDIHIITIFQNGGFTKVWFSLKTAMFPVIIVVLVWFWRRVKLLSRQPNLLERTLLTLGIVLSIMNFPVEWLTLWFNLPWMSILSDIRQGAFYATLLSFWMIFAGEHMVDNSVPLTHSYFFFQDSTQKNNPKSYWKSVTSVVFGCLCILIFELSEKGMQLKNPFHTIWVTETGTRVALAFIIISIIAACIYFLFLSYMIYKVFKNTRAQSPTRKNCLLKFVDSRIFFFIFKFLMVLTLLCTALTVIFFIISQISEGQWKWGDDGISLQYTSSLLTGVYGMWNVYVIGLLSLYAPPHKPYGKLRFLEVMYRSENIIIINIKSQGMDVLGHSYVLARFYISIFTARMFPHTLV</sequence>
<dbReference type="GeneID" id="20230830"/>
<dbReference type="EMBL" id="KB200701">
    <property type="protein sequence ID" value="ESP00710.1"/>
    <property type="molecule type" value="Genomic_DNA"/>
</dbReference>
<evidence type="ECO:0000256" key="4">
    <source>
        <dbReference type="ARBA" id="ARBA00022687"/>
    </source>
</evidence>
<reference evidence="12 13" key="1">
    <citation type="journal article" date="2013" name="Nature">
        <title>Insights into bilaterian evolution from three spiralian genomes.</title>
        <authorList>
            <person name="Simakov O."/>
            <person name="Marletaz F."/>
            <person name="Cho S.J."/>
            <person name="Edsinger-Gonzales E."/>
            <person name="Havlak P."/>
            <person name="Hellsten U."/>
            <person name="Kuo D.H."/>
            <person name="Larsson T."/>
            <person name="Lv J."/>
            <person name="Arendt D."/>
            <person name="Savage R."/>
            <person name="Osoegawa K."/>
            <person name="de Jong P."/>
            <person name="Grimwood J."/>
            <person name="Chapman J.A."/>
            <person name="Shapiro H."/>
            <person name="Aerts A."/>
            <person name="Otillar R.P."/>
            <person name="Terry A.Y."/>
            <person name="Boore J.L."/>
            <person name="Grigoriev I.V."/>
            <person name="Lindberg D.R."/>
            <person name="Seaver E.C."/>
            <person name="Weisblat D.A."/>
            <person name="Putnam N.H."/>
            <person name="Rokhsar D.S."/>
        </authorList>
    </citation>
    <scope>NUCLEOTIDE SEQUENCE [LARGE SCALE GENOMIC DNA]</scope>
</reference>
<dbReference type="OrthoDB" id="5804250at2759"/>
<feature type="transmembrane region" description="Helical" evidence="9">
    <location>
        <begin position="493"/>
        <end position="513"/>
    </location>
</feature>
<name>V4CFB4_LOTGI</name>
<evidence type="ECO:0000256" key="3">
    <source>
        <dbReference type="ARBA" id="ARBA00022473"/>
    </source>
</evidence>
<evidence type="ECO:0000256" key="1">
    <source>
        <dbReference type="ARBA" id="ARBA00004653"/>
    </source>
</evidence>
<evidence type="ECO:0000256" key="6">
    <source>
        <dbReference type="ARBA" id="ARBA00022989"/>
    </source>
</evidence>
<proteinExistence type="inferred from homology"/>
<dbReference type="CTD" id="20230830"/>
<dbReference type="Pfam" id="PF21883">
    <property type="entry name" value="WLS_GOLD"/>
    <property type="match status" value="1"/>
</dbReference>